<protein>
    <submittedName>
        <fullName evidence="2">RCG59386</fullName>
    </submittedName>
</protein>
<dbReference type="EMBL" id="CH473950">
    <property type="protein sequence ID" value="EDM15632.1"/>
    <property type="molecule type" value="Genomic_DNA"/>
</dbReference>
<reference evidence="2 3" key="1">
    <citation type="submission" date="2005-09" db="EMBL/GenBank/DDBJ databases">
        <authorList>
            <person name="Mural R.J."/>
            <person name="Li P.W."/>
            <person name="Adams M.D."/>
            <person name="Amanatides P.G."/>
            <person name="Baden-Tillson H."/>
            <person name="Barnstead M."/>
            <person name="Chin S.H."/>
            <person name="Dew I."/>
            <person name="Evans C.A."/>
            <person name="Ferriera S."/>
            <person name="Flanigan M."/>
            <person name="Fosler C."/>
            <person name="Glodek A."/>
            <person name="Gu Z."/>
            <person name="Holt R.A."/>
            <person name="Jennings D."/>
            <person name="Kraft C.L."/>
            <person name="Lu F."/>
            <person name="Nguyen T."/>
            <person name="Nusskern D.R."/>
            <person name="Pfannkoch C.M."/>
            <person name="Sitter C."/>
            <person name="Sutton G.G."/>
            <person name="Venter J.C."/>
            <person name="Wang Z."/>
            <person name="Woodage T."/>
            <person name="Zheng X.H."/>
            <person name="Zhong F."/>
        </authorList>
    </citation>
    <scope>NUCLEOTIDE SEQUENCE [LARGE SCALE GENOMIC DNA]</scope>
    <source>
        <strain>BN</strain>
        <strain evidence="3">Sprague-Dawley</strain>
    </source>
</reference>
<evidence type="ECO:0000313" key="3">
    <source>
        <dbReference type="Proteomes" id="UP000234681"/>
    </source>
</evidence>
<gene>
    <name evidence="2" type="ORF">rCG_59386</name>
</gene>
<evidence type="ECO:0000313" key="2">
    <source>
        <dbReference type="EMBL" id="EDM15632.1"/>
    </source>
</evidence>
<name>A6HT90_RAT</name>
<dbReference type="Proteomes" id="UP000234681">
    <property type="component" value="Chromosome 7"/>
</dbReference>
<proteinExistence type="predicted"/>
<feature type="signal peptide" evidence="1">
    <location>
        <begin position="1"/>
        <end position="25"/>
    </location>
</feature>
<evidence type="ECO:0000256" key="1">
    <source>
        <dbReference type="SAM" id="SignalP"/>
    </source>
</evidence>
<accession>A6HT90</accession>
<organism evidence="2 3">
    <name type="scientific">Rattus norvegicus</name>
    <name type="common">Rat</name>
    <dbReference type="NCBI Taxonomy" id="10116"/>
    <lineage>
        <taxon>Eukaryota</taxon>
        <taxon>Metazoa</taxon>
        <taxon>Chordata</taxon>
        <taxon>Craniata</taxon>
        <taxon>Vertebrata</taxon>
        <taxon>Euteleostomi</taxon>
        <taxon>Mammalia</taxon>
        <taxon>Eutheria</taxon>
        <taxon>Euarchontoglires</taxon>
        <taxon>Glires</taxon>
        <taxon>Rodentia</taxon>
        <taxon>Myomorpha</taxon>
        <taxon>Muroidea</taxon>
        <taxon>Muridae</taxon>
        <taxon>Murinae</taxon>
        <taxon>Rattus</taxon>
    </lineage>
</organism>
<dbReference type="AlphaFoldDB" id="A6HT90"/>
<keyword evidence="1" id="KW-0732">Signal</keyword>
<sequence>MRTKTGSLAMEHVTFSVLLLLRGLAQIPFFSSLKPAGQKHCACHKGSWATPLKKAFTPVLQSFHGWYINDPMKLRDFCSWDDSDNYYWKKNETPRPL</sequence>
<feature type="chain" id="PRO_5039926073" evidence="1">
    <location>
        <begin position="26"/>
        <end position="97"/>
    </location>
</feature>